<dbReference type="RefSeq" id="WP_069908729.1">
    <property type="nucleotide sequence ID" value="NZ_LAJE02000090.1"/>
</dbReference>
<evidence type="ECO:0000313" key="1">
    <source>
        <dbReference type="EMBL" id="OEO32136.1"/>
    </source>
</evidence>
<evidence type="ECO:0000313" key="2">
    <source>
        <dbReference type="Proteomes" id="UP000095463"/>
    </source>
</evidence>
<comment type="caution">
    <text evidence="1">The sequence shown here is derived from an EMBL/GenBank/DDBJ whole genome shotgun (WGS) entry which is preliminary data.</text>
</comment>
<keyword evidence="2" id="KW-1185">Reference proteome</keyword>
<protein>
    <recommendedName>
        <fullName evidence="3">DUF924 domain-containing protein</fullName>
    </recommendedName>
</protein>
<dbReference type="EMBL" id="LAJE02000090">
    <property type="protein sequence ID" value="OEO32136.1"/>
    <property type="molecule type" value="Genomic_DNA"/>
</dbReference>
<sequence length="188" mass="21239">MMLAQFSNETPDEAQQLIAFWRKAGRELWFAKDPAFDALFTESFIELHELAAKGQLDQWTSTAHGSLALLILLDQFPRNAFRGTPRAYATDAHARRIAMLATSWGQDLMIDLELRVFMYLPFGHSESLADHVRGGELLEHMGPPYTDHAKKYRAVIEQFGRFPHRNSILGREATGAEEAFLRNGGFSG</sequence>
<organism evidence="1 2">
    <name type="scientific">Devosia insulae DS-56</name>
    <dbReference type="NCBI Taxonomy" id="1116389"/>
    <lineage>
        <taxon>Bacteria</taxon>
        <taxon>Pseudomonadati</taxon>
        <taxon>Pseudomonadota</taxon>
        <taxon>Alphaproteobacteria</taxon>
        <taxon>Hyphomicrobiales</taxon>
        <taxon>Devosiaceae</taxon>
        <taxon>Devosia</taxon>
    </lineage>
</organism>
<dbReference type="SUPFAM" id="SSF48452">
    <property type="entry name" value="TPR-like"/>
    <property type="match status" value="1"/>
</dbReference>
<dbReference type="InterPro" id="IPR011990">
    <property type="entry name" value="TPR-like_helical_dom_sf"/>
</dbReference>
<name>A0A1E5XU87_9HYPH</name>
<dbReference type="OrthoDB" id="7593450at2"/>
<proteinExistence type="predicted"/>
<gene>
    <name evidence="1" type="ORF">VW23_000975</name>
</gene>
<dbReference type="Gene3D" id="1.20.58.320">
    <property type="entry name" value="TPR-like"/>
    <property type="match status" value="1"/>
</dbReference>
<accession>A0A1E5XU87</accession>
<evidence type="ECO:0008006" key="3">
    <source>
        <dbReference type="Google" id="ProtNLM"/>
    </source>
</evidence>
<reference evidence="1 2" key="1">
    <citation type="journal article" date="2015" name="Genome Announc.">
        <title>Genome Assemblies of Three Soil-Associated Devosia species: D. insulae, D. limi, and D. soli.</title>
        <authorList>
            <person name="Hassan Y.I."/>
            <person name="Lepp D."/>
            <person name="Zhou T."/>
        </authorList>
    </citation>
    <scope>NUCLEOTIDE SEQUENCE [LARGE SCALE GENOMIC DNA]</scope>
    <source>
        <strain evidence="1 2">DS-56</strain>
    </source>
</reference>
<dbReference type="AlphaFoldDB" id="A0A1E5XU87"/>
<dbReference type="Proteomes" id="UP000095463">
    <property type="component" value="Unassembled WGS sequence"/>
</dbReference>
<dbReference type="Pfam" id="PF06041">
    <property type="entry name" value="DUF924"/>
    <property type="match status" value="1"/>
</dbReference>
<dbReference type="InterPro" id="IPR010323">
    <property type="entry name" value="DUF924"/>
</dbReference>
<dbReference type="Gene3D" id="1.25.40.10">
    <property type="entry name" value="Tetratricopeptide repeat domain"/>
    <property type="match status" value="1"/>
</dbReference>